<dbReference type="PROSITE" id="PS50865">
    <property type="entry name" value="ZF_MYND_2"/>
    <property type="match status" value="1"/>
</dbReference>
<dbReference type="Gene3D" id="2.170.270.10">
    <property type="entry name" value="SET domain"/>
    <property type="match status" value="1"/>
</dbReference>
<sequence length="333" mass="37461">MNRQAEAKAVAKKGHQKNGDSILSDAMQRGDRHDQRKPLADITGKQQAASQLGAPKKRKNGKQYTKERQTARPQTASKELKSEHGGRSSSSGRTADSRSAGKKPSKKQILMRKKERALTRESNKIAGTEVILYDAPFAQRQKEAYLGRCCVCRREQYSMKSCSRCGQLKYCSRECLHKHCKDEVQKQMCTRVVAFTNTRNGLKREVVDRLFASGITEISPYLYSVPRQEIYEMLDGPIKAVILQILEVNFDWVSLNICVQDISGQATLLRIESFFGLSKKGDQCIATDGFRQSIKPGQFLLLVNGHWNYHTDSDSAAIDIADLQYVELIPGIK</sequence>
<organism evidence="7 8">
    <name type="scientific">Lymnaea stagnalis</name>
    <name type="common">Great pond snail</name>
    <name type="synonym">Helix stagnalis</name>
    <dbReference type="NCBI Taxonomy" id="6523"/>
    <lineage>
        <taxon>Eukaryota</taxon>
        <taxon>Metazoa</taxon>
        <taxon>Spiralia</taxon>
        <taxon>Lophotrochozoa</taxon>
        <taxon>Mollusca</taxon>
        <taxon>Gastropoda</taxon>
        <taxon>Heterobranchia</taxon>
        <taxon>Euthyneura</taxon>
        <taxon>Panpulmonata</taxon>
        <taxon>Hygrophila</taxon>
        <taxon>Lymnaeoidea</taxon>
        <taxon>Lymnaeidae</taxon>
        <taxon>Lymnaea</taxon>
    </lineage>
</organism>
<dbReference type="InterPro" id="IPR046341">
    <property type="entry name" value="SET_dom_sf"/>
</dbReference>
<keyword evidence="1" id="KW-0479">Metal-binding</keyword>
<gene>
    <name evidence="7" type="ORF">GSLYS_00021472001</name>
</gene>
<keyword evidence="8" id="KW-1185">Reference proteome</keyword>
<dbReference type="EMBL" id="CAXITT010001198">
    <property type="protein sequence ID" value="CAL1548155.1"/>
    <property type="molecule type" value="Genomic_DNA"/>
</dbReference>
<evidence type="ECO:0000256" key="1">
    <source>
        <dbReference type="ARBA" id="ARBA00022723"/>
    </source>
</evidence>
<reference evidence="7 8" key="1">
    <citation type="submission" date="2024-04" db="EMBL/GenBank/DDBJ databases">
        <authorList>
            <consortium name="Genoscope - CEA"/>
            <person name="William W."/>
        </authorList>
    </citation>
    <scope>NUCLEOTIDE SEQUENCE [LARGE SCALE GENOMIC DNA]</scope>
</reference>
<evidence type="ECO:0000256" key="5">
    <source>
        <dbReference type="SAM" id="MobiDB-lite"/>
    </source>
</evidence>
<proteinExistence type="predicted"/>
<evidence type="ECO:0000259" key="6">
    <source>
        <dbReference type="PROSITE" id="PS50865"/>
    </source>
</evidence>
<evidence type="ECO:0000256" key="3">
    <source>
        <dbReference type="ARBA" id="ARBA00022833"/>
    </source>
</evidence>
<feature type="domain" description="MYND-type" evidence="6">
    <location>
        <begin position="149"/>
        <end position="189"/>
    </location>
</feature>
<feature type="compositionally biased region" description="Basic and acidic residues" evidence="5">
    <location>
        <begin position="28"/>
        <end position="39"/>
    </location>
</feature>
<keyword evidence="2 4" id="KW-0863">Zinc-finger</keyword>
<feature type="compositionally biased region" description="Low complexity" evidence="5">
    <location>
        <begin position="87"/>
        <end position="98"/>
    </location>
</feature>
<comment type="caution">
    <text evidence="7">The sequence shown here is derived from an EMBL/GenBank/DDBJ whole genome shotgun (WGS) entry which is preliminary data.</text>
</comment>
<accession>A0AAV2INW4</accession>
<evidence type="ECO:0000313" key="7">
    <source>
        <dbReference type="EMBL" id="CAL1548155.1"/>
    </source>
</evidence>
<evidence type="ECO:0000256" key="4">
    <source>
        <dbReference type="PROSITE-ProRule" id="PRU00134"/>
    </source>
</evidence>
<keyword evidence="3" id="KW-0862">Zinc</keyword>
<protein>
    <recommendedName>
        <fullName evidence="6">MYND-type domain-containing protein</fullName>
    </recommendedName>
</protein>
<evidence type="ECO:0000256" key="2">
    <source>
        <dbReference type="ARBA" id="ARBA00022771"/>
    </source>
</evidence>
<feature type="region of interest" description="Disordered" evidence="5">
    <location>
        <begin position="1"/>
        <end position="120"/>
    </location>
</feature>
<dbReference type="AlphaFoldDB" id="A0AAV2INW4"/>
<dbReference type="Proteomes" id="UP001497497">
    <property type="component" value="Unassembled WGS sequence"/>
</dbReference>
<dbReference type="GO" id="GO:0008270">
    <property type="term" value="F:zinc ion binding"/>
    <property type="evidence" value="ECO:0007669"/>
    <property type="project" value="UniProtKB-KW"/>
</dbReference>
<evidence type="ECO:0000313" key="8">
    <source>
        <dbReference type="Proteomes" id="UP001497497"/>
    </source>
</evidence>
<feature type="compositionally biased region" description="Basic residues" evidence="5">
    <location>
        <begin position="100"/>
        <end position="115"/>
    </location>
</feature>
<name>A0AAV2INW4_LYMST</name>
<dbReference type="InterPro" id="IPR002893">
    <property type="entry name" value="Znf_MYND"/>
</dbReference>
<dbReference type="Gene3D" id="6.10.140.2220">
    <property type="match status" value="1"/>
</dbReference>